<sequence length="128" mass="14740">MATWPCRQPSSQPSSRKESDETLLSGPLVFAGSSEKDVSLAKQFWMSASLHPPNESQLVLSRDSKQRLPVARPSRCSATEKCYQPSPLEKPDTEAEKVLKIRESEEKLKYLQKDLDKEERRPQRNRRR</sequence>
<dbReference type="Proteomes" id="UP000694863">
    <property type="component" value="Unplaced"/>
</dbReference>
<organism evidence="1 2">
    <name type="scientific">Echinops telfairi</name>
    <name type="common">Lesser hedgehog tenrec</name>
    <dbReference type="NCBI Taxonomy" id="9371"/>
    <lineage>
        <taxon>Eukaryota</taxon>
        <taxon>Metazoa</taxon>
        <taxon>Chordata</taxon>
        <taxon>Craniata</taxon>
        <taxon>Vertebrata</taxon>
        <taxon>Euteleostomi</taxon>
        <taxon>Mammalia</taxon>
        <taxon>Eutheria</taxon>
        <taxon>Afrotheria</taxon>
        <taxon>Tenrecidae</taxon>
        <taxon>Tenrecinae</taxon>
        <taxon>Echinops</taxon>
    </lineage>
</organism>
<evidence type="ECO:0000313" key="1">
    <source>
        <dbReference type="Proteomes" id="UP000694863"/>
    </source>
</evidence>
<evidence type="ECO:0000313" key="2">
    <source>
        <dbReference type="RefSeq" id="XP_045153657.1"/>
    </source>
</evidence>
<protein>
    <submittedName>
        <fullName evidence="2">Cilia- and flagella-associated protein HOATZ</fullName>
    </submittedName>
</protein>
<dbReference type="RefSeq" id="XP_045153657.1">
    <property type="nucleotide sequence ID" value="XM_045297722.1"/>
</dbReference>
<name>A0AC55DPI6_ECHTE</name>
<keyword evidence="2" id="KW-0282">Flagellum</keyword>
<proteinExistence type="predicted"/>
<keyword evidence="1" id="KW-1185">Reference proteome</keyword>
<gene>
    <name evidence="2" type="primary">HOATZ</name>
</gene>
<reference evidence="2" key="1">
    <citation type="submission" date="2025-08" db="UniProtKB">
        <authorList>
            <consortium name="RefSeq"/>
        </authorList>
    </citation>
    <scope>IDENTIFICATION</scope>
</reference>
<keyword evidence="2" id="KW-0969">Cilium</keyword>
<accession>A0AC55DPI6</accession>
<keyword evidence="2" id="KW-0966">Cell projection</keyword>